<evidence type="ECO:0000256" key="1">
    <source>
        <dbReference type="SAM" id="Coils"/>
    </source>
</evidence>
<feature type="compositionally biased region" description="Acidic residues" evidence="2">
    <location>
        <begin position="267"/>
        <end position="278"/>
    </location>
</feature>
<feature type="region of interest" description="Disordered" evidence="2">
    <location>
        <begin position="200"/>
        <end position="289"/>
    </location>
</feature>
<accession>A0A831RJL4</accession>
<protein>
    <submittedName>
        <fullName evidence="4">Uncharacterized protein</fullName>
    </submittedName>
</protein>
<gene>
    <name evidence="4" type="ORF">ENI96_01490</name>
</gene>
<proteinExistence type="predicted"/>
<keyword evidence="3" id="KW-0472">Membrane</keyword>
<keyword evidence="1" id="KW-0175">Coiled coil</keyword>
<feature type="transmembrane region" description="Helical" evidence="3">
    <location>
        <begin position="6"/>
        <end position="31"/>
    </location>
</feature>
<evidence type="ECO:0000313" key="5">
    <source>
        <dbReference type="Proteomes" id="UP000886251"/>
    </source>
</evidence>
<sequence>MQLDPLILWSLGELLLISLVAAVVLALRAFLQRRRDRSAAMALVGQIRSDEERRRQETRELLGGRYGIPGDLLDDLVGAICREEKRFYQTLINLYLMRDSVALRGLNLAFEGAVGPYRDLPVNAAPEGAEQAGDSVAPVNQADDAELQRLQDENARLSDELRITMDTMGRMLSEYSSMFAGGEGEELDKEKMIAMFQADAGEQARQQETPAAAEEGEPPGPPAADDGAAARTGAEGSSDGEDAGAEVETAAPADAAEAPGDEGLMSLDDDLAEMEEDAPKEAAPQQVQL</sequence>
<reference evidence="4" key="1">
    <citation type="journal article" date="2020" name="mSystems">
        <title>Genome- and Community-Level Interaction Insights into Carbon Utilization and Element Cycling Functions of Hydrothermarchaeota in Hydrothermal Sediment.</title>
        <authorList>
            <person name="Zhou Z."/>
            <person name="Liu Y."/>
            <person name="Xu W."/>
            <person name="Pan J."/>
            <person name="Luo Z.H."/>
            <person name="Li M."/>
        </authorList>
    </citation>
    <scope>NUCLEOTIDE SEQUENCE [LARGE SCALE GENOMIC DNA]</scope>
    <source>
        <strain evidence="4">HyVt-443</strain>
    </source>
</reference>
<evidence type="ECO:0000256" key="3">
    <source>
        <dbReference type="SAM" id="Phobius"/>
    </source>
</evidence>
<evidence type="ECO:0000313" key="4">
    <source>
        <dbReference type="EMBL" id="HEB95087.1"/>
    </source>
</evidence>
<evidence type="ECO:0000256" key="2">
    <source>
        <dbReference type="SAM" id="MobiDB-lite"/>
    </source>
</evidence>
<name>A0A831RJL4_9GAMM</name>
<keyword evidence="3" id="KW-1133">Transmembrane helix</keyword>
<feature type="compositionally biased region" description="Low complexity" evidence="2">
    <location>
        <begin position="223"/>
        <end position="236"/>
    </location>
</feature>
<feature type="compositionally biased region" description="Low complexity" evidence="2">
    <location>
        <begin position="246"/>
        <end position="266"/>
    </location>
</feature>
<dbReference type="AlphaFoldDB" id="A0A831RJL4"/>
<keyword evidence="3" id="KW-0812">Transmembrane</keyword>
<feature type="coiled-coil region" evidence="1">
    <location>
        <begin position="140"/>
        <end position="167"/>
    </location>
</feature>
<comment type="caution">
    <text evidence="4">The sequence shown here is derived from an EMBL/GenBank/DDBJ whole genome shotgun (WGS) entry which is preliminary data.</text>
</comment>
<dbReference type="EMBL" id="DRKP01000016">
    <property type="protein sequence ID" value="HEB95087.1"/>
    <property type="molecule type" value="Genomic_DNA"/>
</dbReference>
<organism evidence="4 5">
    <name type="scientific">Sedimenticola thiotaurini</name>
    <dbReference type="NCBI Taxonomy" id="1543721"/>
    <lineage>
        <taxon>Bacteria</taxon>
        <taxon>Pseudomonadati</taxon>
        <taxon>Pseudomonadota</taxon>
        <taxon>Gammaproteobacteria</taxon>
        <taxon>Chromatiales</taxon>
        <taxon>Sedimenticolaceae</taxon>
        <taxon>Sedimenticola</taxon>
    </lineage>
</organism>
<dbReference type="Proteomes" id="UP000886251">
    <property type="component" value="Unassembled WGS sequence"/>
</dbReference>